<evidence type="ECO:0000256" key="7">
    <source>
        <dbReference type="ARBA" id="ARBA00022741"/>
    </source>
</evidence>
<evidence type="ECO:0000256" key="4">
    <source>
        <dbReference type="ARBA" id="ARBA00022516"/>
    </source>
</evidence>
<evidence type="ECO:0000256" key="9">
    <source>
        <dbReference type="ARBA" id="ARBA00022840"/>
    </source>
</evidence>
<dbReference type="InterPro" id="IPR000829">
    <property type="entry name" value="DAGK"/>
</dbReference>
<feature type="transmembrane region" description="Helical" evidence="15">
    <location>
        <begin position="39"/>
        <end position="57"/>
    </location>
</feature>
<evidence type="ECO:0000256" key="10">
    <source>
        <dbReference type="ARBA" id="ARBA00022989"/>
    </source>
</evidence>
<name>A0ABW4J9B8_9LACO</name>
<keyword evidence="5 16" id="KW-0808">Transferase</keyword>
<dbReference type="InterPro" id="IPR033717">
    <property type="entry name" value="UDPK"/>
</dbReference>
<organism evidence="16 17">
    <name type="scientific">Agrilactobacillus yilanensis</name>
    <dbReference type="NCBI Taxonomy" id="2485997"/>
    <lineage>
        <taxon>Bacteria</taxon>
        <taxon>Bacillati</taxon>
        <taxon>Bacillota</taxon>
        <taxon>Bacilli</taxon>
        <taxon>Lactobacillales</taxon>
        <taxon>Lactobacillaceae</taxon>
        <taxon>Agrilactobacillus</taxon>
    </lineage>
</organism>
<keyword evidence="12 15" id="KW-0472">Membrane</keyword>
<dbReference type="Proteomes" id="UP001597267">
    <property type="component" value="Unassembled WGS sequence"/>
</dbReference>
<gene>
    <name evidence="16" type="ORF">ACFQ5M_08760</name>
</gene>
<keyword evidence="10 15" id="KW-1133">Transmembrane helix</keyword>
<dbReference type="EMBL" id="JBHTOP010000023">
    <property type="protein sequence ID" value="MFD1672186.1"/>
    <property type="molecule type" value="Genomic_DNA"/>
</dbReference>
<keyword evidence="3" id="KW-1003">Cell membrane</keyword>
<feature type="transmembrane region" description="Helical" evidence="15">
    <location>
        <begin position="63"/>
        <end position="87"/>
    </location>
</feature>
<evidence type="ECO:0000256" key="5">
    <source>
        <dbReference type="ARBA" id="ARBA00022679"/>
    </source>
</evidence>
<comment type="caution">
    <text evidence="16">The sequence shown here is derived from an EMBL/GenBank/DDBJ whole genome shotgun (WGS) entry which is preliminary data.</text>
</comment>
<evidence type="ECO:0000256" key="12">
    <source>
        <dbReference type="ARBA" id="ARBA00023136"/>
    </source>
</evidence>
<keyword evidence="17" id="KW-1185">Reference proteome</keyword>
<evidence type="ECO:0000256" key="13">
    <source>
        <dbReference type="ARBA" id="ARBA00023209"/>
    </source>
</evidence>
<keyword evidence="14" id="KW-1208">Phospholipid metabolism</keyword>
<dbReference type="Pfam" id="PF01219">
    <property type="entry name" value="DAGK_prokar"/>
    <property type="match status" value="1"/>
</dbReference>
<evidence type="ECO:0000313" key="16">
    <source>
        <dbReference type="EMBL" id="MFD1672186.1"/>
    </source>
</evidence>
<comment type="subcellular location">
    <subcellularLocation>
        <location evidence="1">Cell membrane</location>
        <topology evidence="1">Multi-pass membrane protein</topology>
    </subcellularLocation>
</comment>
<feature type="transmembrane region" description="Helical" evidence="15">
    <location>
        <begin position="108"/>
        <end position="130"/>
    </location>
</feature>
<keyword evidence="8 16" id="KW-0418">Kinase</keyword>
<evidence type="ECO:0000313" key="17">
    <source>
        <dbReference type="Proteomes" id="UP001597267"/>
    </source>
</evidence>
<keyword evidence="7" id="KW-0547">Nucleotide-binding</keyword>
<proteinExistence type="inferred from homology"/>
<keyword evidence="9" id="KW-0067">ATP-binding</keyword>
<keyword evidence="13" id="KW-0594">Phospholipid biosynthesis</keyword>
<evidence type="ECO:0000256" key="15">
    <source>
        <dbReference type="SAM" id="Phobius"/>
    </source>
</evidence>
<evidence type="ECO:0000256" key="1">
    <source>
        <dbReference type="ARBA" id="ARBA00004651"/>
    </source>
</evidence>
<evidence type="ECO:0000256" key="2">
    <source>
        <dbReference type="ARBA" id="ARBA00005967"/>
    </source>
</evidence>
<evidence type="ECO:0000256" key="11">
    <source>
        <dbReference type="ARBA" id="ARBA00023098"/>
    </source>
</evidence>
<dbReference type="CDD" id="cd14265">
    <property type="entry name" value="UDPK_IM_like"/>
    <property type="match status" value="1"/>
</dbReference>
<dbReference type="EC" id="2.7.1.-" evidence="16"/>
<dbReference type="PANTHER" id="PTHR34299:SF1">
    <property type="entry name" value="DIACYLGLYCEROL KINASE"/>
    <property type="match status" value="1"/>
</dbReference>
<evidence type="ECO:0000256" key="6">
    <source>
        <dbReference type="ARBA" id="ARBA00022692"/>
    </source>
</evidence>
<dbReference type="PANTHER" id="PTHR34299">
    <property type="entry name" value="DIACYLGLYCEROL KINASE"/>
    <property type="match status" value="1"/>
</dbReference>
<protein>
    <submittedName>
        <fullName evidence="16">Diacylglycerol kinase family protein</fullName>
        <ecNumber evidence="16">2.7.1.-</ecNumber>
    </submittedName>
</protein>
<accession>A0ABW4J9B8</accession>
<reference evidence="17" key="1">
    <citation type="journal article" date="2019" name="Int. J. Syst. Evol. Microbiol.">
        <title>The Global Catalogue of Microorganisms (GCM) 10K type strain sequencing project: providing services to taxonomists for standard genome sequencing and annotation.</title>
        <authorList>
            <consortium name="The Broad Institute Genomics Platform"/>
            <consortium name="The Broad Institute Genome Sequencing Center for Infectious Disease"/>
            <person name="Wu L."/>
            <person name="Ma J."/>
        </authorList>
    </citation>
    <scope>NUCLEOTIDE SEQUENCE [LARGE SCALE GENOMIC DNA]</scope>
    <source>
        <strain evidence="17">CCM 8896</strain>
    </source>
</reference>
<dbReference type="Gene3D" id="1.10.287.3610">
    <property type="match status" value="1"/>
</dbReference>
<evidence type="ECO:0000256" key="8">
    <source>
        <dbReference type="ARBA" id="ARBA00022777"/>
    </source>
</evidence>
<dbReference type="RefSeq" id="WP_125714756.1">
    <property type="nucleotide sequence ID" value="NZ_JBHTOP010000023.1"/>
</dbReference>
<evidence type="ECO:0000256" key="14">
    <source>
        <dbReference type="ARBA" id="ARBA00023264"/>
    </source>
</evidence>
<dbReference type="GO" id="GO:0016301">
    <property type="term" value="F:kinase activity"/>
    <property type="evidence" value="ECO:0007669"/>
    <property type="project" value="UniProtKB-KW"/>
</dbReference>
<evidence type="ECO:0000256" key="3">
    <source>
        <dbReference type="ARBA" id="ARBA00022475"/>
    </source>
</evidence>
<sequence length="136" mass="15274">MALNDKPNKPQTDKNHSFFQSFKHAARGIGFAIKHETNLRRDILIAVLVLLAAYFLHLPQTDFLWLILVSFLVFQAELWNSVAEYIVDLTTQHAYYPLAKVIKDLSAGIVLLTALFAVIVGAIIFIPALLKLLNLS</sequence>
<dbReference type="InterPro" id="IPR036945">
    <property type="entry name" value="DAGK_sf"/>
</dbReference>
<keyword evidence="11" id="KW-0443">Lipid metabolism</keyword>
<keyword evidence="6 15" id="KW-0812">Transmembrane</keyword>
<comment type="similarity">
    <text evidence="2">Belongs to the bacterial diacylglycerol kinase family.</text>
</comment>
<keyword evidence="4" id="KW-0444">Lipid biosynthesis</keyword>